<comment type="caution">
    <text evidence="4">The sequence shown here is derived from an EMBL/GenBank/DDBJ whole genome shotgun (WGS) entry which is preliminary data.</text>
</comment>
<dbReference type="InterPro" id="IPR036397">
    <property type="entry name" value="RNaseH_sf"/>
</dbReference>
<dbReference type="Gene3D" id="3.30.420.10">
    <property type="entry name" value="Ribonuclease H-like superfamily/Ribonuclease H"/>
    <property type="match status" value="1"/>
</dbReference>
<dbReference type="EMBL" id="JAVIJP010000053">
    <property type="protein sequence ID" value="KAL3624652.1"/>
    <property type="molecule type" value="Genomic_DNA"/>
</dbReference>
<evidence type="ECO:0000259" key="3">
    <source>
        <dbReference type="Pfam" id="PF13456"/>
    </source>
</evidence>
<reference evidence="5" key="1">
    <citation type="journal article" date="2024" name="IScience">
        <title>Strigolactones Initiate the Formation of Haustorium-like Structures in Castilleja.</title>
        <authorList>
            <person name="Buerger M."/>
            <person name="Peterson D."/>
            <person name="Chory J."/>
        </authorList>
    </citation>
    <scope>NUCLEOTIDE SEQUENCE [LARGE SCALE GENOMIC DNA]</scope>
</reference>
<dbReference type="InterPro" id="IPR012337">
    <property type="entry name" value="RNaseH-like_sf"/>
</dbReference>
<protein>
    <recommendedName>
        <fullName evidence="3">RNase H type-1 domain-containing protein</fullName>
    </recommendedName>
</protein>
<dbReference type="PANTHER" id="PTHR47074:SF11">
    <property type="entry name" value="REVERSE TRANSCRIPTASE-LIKE PROTEIN"/>
    <property type="match status" value="1"/>
</dbReference>
<evidence type="ECO:0000313" key="4">
    <source>
        <dbReference type="EMBL" id="KAL3624652.1"/>
    </source>
</evidence>
<dbReference type="PANTHER" id="PTHR47074">
    <property type="entry name" value="BNAC02G40300D PROTEIN"/>
    <property type="match status" value="1"/>
</dbReference>
<proteinExistence type="predicted"/>
<dbReference type="AlphaFoldDB" id="A0ABD3C527"/>
<feature type="region of interest" description="Disordered" evidence="2">
    <location>
        <begin position="377"/>
        <end position="396"/>
    </location>
</feature>
<name>A0ABD3C527_9LAMI</name>
<keyword evidence="5" id="KW-1185">Reference proteome</keyword>
<dbReference type="InterPro" id="IPR052929">
    <property type="entry name" value="RNase_H-like_EbsB-rel"/>
</dbReference>
<dbReference type="Proteomes" id="UP001632038">
    <property type="component" value="Unassembled WGS sequence"/>
</dbReference>
<dbReference type="InterPro" id="IPR002156">
    <property type="entry name" value="RNaseH_domain"/>
</dbReference>
<dbReference type="Pfam" id="PF13456">
    <property type="entry name" value="RVT_3"/>
    <property type="match status" value="1"/>
</dbReference>
<sequence>MVIKVSRQAKDHWLSYAQSSIIKSKPQAVWKPPPINWVKANVDASFGNGKSHSGVVFRDSNGSIFAAASFSHSCLDPISAEGLAILDACELLSSMKIKNVIVESDCLLAISMLTTNSQNYFWTWAAFCNFEDLAVCVLAASPIHTRQSLVRFTFTKMAAPILPHQLNPRRVVDYRSMIETIRDRMVPIGVSADCFANIVALEHGYFDKMLMSLLRPFEKLEDASEIKSILLIGVSKGFFDTISGAAPATFYRFLKWLKTTDGQASLQQLNFEKSLVKRGQGKFNAREVAILTLFELQLSEFNKKVKAIRAASEAEIADLESQIREVRREGDMRIKAVHNRSLEIGGNVPNAEFDEVQMRHSFSFVDEDADFRAAKRPRMPTPVEEEAAPENPNPNDIFKTLIIDPASTKWGSWIEEEELFWSLDRSENPEPIIGNGEMRD</sequence>
<evidence type="ECO:0000256" key="2">
    <source>
        <dbReference type="SAM" id="MobiDB-lite"/>
    </source>
</evidence>
<feature type="domain" description="RNase H type-1" evidence="3">
    <location>
        <begin position="41"/>
        <end position="118"/>
    </location>
</feature>
<evidence type="ECO:0000313" key="5">
    <source>
        <dbReference type="Proteomes" id="UP001632038"/>
    </source>
</evidence>
<accession>A0ABD3C527</accession>
<gene>
    <name evidence="4" type="ORF">CASFOL_031320</name>
</gene>
<evidence type="ECO:0000256" key="1">
    <source>
        <dbReference type="SAM" id="Coils"/>
    </source>
</evidence>
<dbReference type="CDD" id="cd06222">
    <property type="entry name" value="RNase_H_like"/>
    <property type="match status" value="1"/>
</dbReference>
<dbReference type="InterPro" id="IPR044730">
    <property type="entry name" value="RNase_H-like_dom_plant"/>
</dbReference>
<dbReference type="SUPFAM" id="SSF53098">
    <property type="entry name" value="Ribonuclease H-like"/>
    <property type="match status" value="1"/>
</dbReference>
<organism evidence="4 5">
    <name type="scientific">Castilleja foliolosa</name>
    <dbReference type="NCBI Taxonomy" id="1961234"/>
    <lineage>
        <taxon>Eukaryota</taxon>
        <taxon>Viridiplantae</taxon>
        <taxon>Streptophyta</taxon>
        <taxon>Embryophyta</taxon>
        <taxon>Tracheophyta</taxon>
        <taxon>Spermatophyta</taxon>
        <taxon>Magnoliopsida</taxon>
        <taxon>eudicotyledons</taxon>
        <taxon>Gunneridae</taxon>
        <taxon>Pentapetalae</taxon>
        <taxon>asterids</taxon>
        <taxon>lamiids</taxon>
        <taxon>Lamiales</taxon>
        <taxon>Orobanchaceae</taxon>
        <taxon>Pedicularideae</taxon>
        <taxon>Castillejinae</taxon>
        <taxon>Castilleja</taxon>
    </lineage>
</organism>
<keyword evidence="1" id="KW-0175">Coiled coil</keyword>
<feature type="coiled-coil region" evidence="1">
    <location>
        <begin position="302"/>
        <end position="329"/>
    </location>
</feature>